<dbReference type="Proteomes" id="UP000247498">
    <property type="component" value="Unassembled WGS sequence"/>
</dbReference>
<dbReference type="Pfam" id="PF09419">
    <property type="entry name" value="PGP_phosphatase"/>
    <property type="match status" value="1"/>
</dbReference>
<evidence type="ECO:0000313" key="2">
    <source>
        <dbReference type="EMBL" id="GBF97341.1"/>
    </source>
</evidence>
<feature type="compositionally biased region" description="Gly residues" evidence="1">
    <location>
        <begin position="52"/>
        <end position="78"/>
    </location>
</feature>
<comment type="caution">
    <text evidence="2">The sequence shown here is derived from an EMBL/GenBank/DDBJ whole genome shotgun (WGS) entry which is preliminary data.</text>
</comment>
<feature type="region of interest" description="Disordered" evidence="1">
    <location>
        <begin position="52"/>
        <end position="86"/>
    </location>
</feature>
<dbReference type="SUPFAM" id="SSF56784">
    <property type="entry name" value="HAD-like"/>
    <property type="match status" value="1"/>
</dbReference>
<dbReference type="InParanoid" id="A0A2V0PBU9"/>
<accession>A0A2V0PBU9</accession>
<dbReference type="InterPro" id="IPR023214">
    <property type="entry name" value="HAD_sf"/>
</dbReference>
<dbReference type="Gene3D" id="3.40.50.1000">
    <property type="entry name" value="HAD superfamily/HAD-like"/>
    <property type="match status" value="1"/>
</dbReference>
<evidence type="ECO:0000313" key="3">
    <source>
        <dbReference type="Proteomes" id="UP000247498"/>
    </source>
</evidence>
<dbReference type="FunCoup" id="A0A2V0PBU9">
    <property type="interactions" value="150"/>
</dbReference>
<dbReference type="InterPro" id="IPR036412">
    <property type="entry name" value="HAD-like_sf"/>
</dbReference>
<reference evidence="2 3" key="1">
    <citation type="journal article" date="2018" name="Sci. Rep.">
        <title>Raphidocelis subcapitata (=Pseudokirchneriella subcapitata) provides an insight into genome evolution and environmental adaptations in the Sphaeropleales.</title>
        <authorList>
            <person name="Suzuki S."/>
            <person name="Yamaguchi H."/>
            <person name="Nakajima N."/>
            <person name="Kawachi M."/>
        </authorList>
    </citation>
    <scope>NUCLEOTIDE SEQUENCE [LARGE SCALE GENOMIC DNA]</scope>
    <source>
        <strain evidence="2 3">NIES-35</strain>
    </source>
</reference>
<evidence type="ECO:0008006" key="4">
    <source>
        <dbReference type="Google" id="ProtNLM"/>
    </source>
</evidence>
<dbReference type="GO" id="GO:0008962">
    <property type="term" value="F:phosphatidylglycerophosphatase activity"/>
    <property type="evidence" value="ECO:0007669"/>
    <property type="project" value="InterPro"/>
</dbReference>
<proteinExistence type="predicted"/>
<name>A0A2V0PBU9_9CHLO</name>
<dbReference type="OrthoDB" id="198652at2759"/>
<dbReference type="NCBIfam" id="TIGR01668">
    <property type="entry name" value="YqeG_hyp_ppase"/>
    <property type="match status" value="1"/>
</dbReference>
<dbReference type="InterPro" id="IPR027706">
    <property type="entry name" value="PGP_Pase"/>
</dbReference>
<dbReference type="NCBIfam" id="TIGR01662">
    <property type="entry name" value="HAD-SF-IIIA"/>
    <property type="match status" value="1"/>
</dbReference>
<dbReference type="AlphaFoldDB" id="A0A2V0PBU9"/>
<dbReference type="InterPro" id="IPR010021">
    <property type="entry name" value="PGPP1/Gep4"/>
</dbReference>
<protein>
    <recommendedName>
        <fullName evidence="4">Phosphatidylglycerophosphatase</fullName>
    </recommendedName>
</protein>
<organism evidence="2 3">
    <name type="scientific">Raphidocelis subcapitata</name>
    <dbReference type="NCBI Taxonomy" id="307507"/>
    <lineage>
        <taxon>Eukaryota</taxon>
        <taxon>Viridiplantae</taxon>
        <taxon>Chlorophyta</taxon>
        <taxon>core chlorophytes</taxon>
        <taxon>Chlorophyceae</taxon>
        <taxon>CS clade</taxon>
        <taxon>Sphaeropleales</taxon>
        <taxon>Selenastraceae</taxon>
        <taxon>Raphidocelis</taxon>
    </lineage>
</organism>
<evidence type="ECO:0000256" key="1">
    <source>
        <dbReference type="SAM" id="MobiDB-lite"/>
    </source>
</evidence>
<keyword evidence="3" id="KW-1185">Reference proteome</keyword>
<gene>
    <name evidence="2" type="ORF">Rsub_10032</name>
</gene>
<dbReference type="EMBL" id="BDRX01000096">
    <property type="protein sequence ID" value="GBF97341.1"/>
    <property type="molecule type" value="Genomic_DNA"/>
</dbReference>
<sequence length="317" mass="32845">MLVSGLGTAGTTICARPARVCGFQRGPLARRTAPQRQRHTLCCDSAPGGSGGGATGSSAAGGGAPTTSSSGGGGGAPGGARHSPGAMNKLLQNVNVAGTSLFFQILASDQRLAVPHISVADISWVKWDALRAAGFKAAVFDKDNTLCEPFALEIDPRLRASVEAARRAFGGRLAVYSNSAGLQQYDPEGREASELEAAFDIHCLRHRDKKPAGSCDELEAHFGCSASEVVFIGDRYLTDVVFGNRHGMLTIRVAPLTLRGEPPGVLAARRVEEWCVSRWAAAGVKAPENARMGAQAVLEAVEAPAGREPMGGGRGGG</sequence>
<dbReference type="STRING" id="307507.A0A2V0PBU9"/>
<dbReference type="InterPro" id="IPR006549">
    <property type="entry name" value="HAD-SF_hydro_IIIA"/>
</dbReference>